<gene>
    <name evidence="3" type="ORF">ACFPFM_11525</name>
</gene>
<evidence type="ECO:0000256" key="2">
    <source>
        <dbReference type="SAM" id="Phobius"/>
    </source>
</evidence>
<proteinExistence type="predicted"/>
<feature type="transmembrane region" description="Helical" evidence="2">
    <location>
        <begin position="395"/>
        <end position="413"/>
    </location>
</feature>
<dbReference type="EMBL" id="JBHSJB010000011">
    <property type="protein sequence ID" value="MFC5054386.1"/>
    <property type="molecule type" value="Genomic_DNA"/>
</dbReference>
<keyword evidence="2" id="KW-0472">Membrane</keyword>
<sequence length="738" mass="80062">MSLLHEGATAVDADRGPEARKSERGGLAWPLATCALVALLALVPLINNRIFYYWDDSAAQFLPTWHHLGTLIRGGQWPPLLDVDAWMGGNYAAEALFGIYNPLYVANYVLVSLLPDLAVSALLVKAQFMVLLALGTYLVARDYGAARWASSAVAVALPFSGFTLYFDTAGWASGLMSFSMVPLLWWAARRMADGRMNPFWVFLIGAFIVTGGNPYGVLGICIVLLGLIVENLVRARRAVVVRLVLVGLCVGAVVPLVFLALLGSSSVTWRSGQGIWNDGMLVPGLGDLLNLSAPTYLPQISNWQATMHSPVAYFAWFVVPLLPWLRWGVVRERLRELTSVGVIVVAYLLLTLSPSQLWMFRWPLRLIESVYLGLAVLVAVVLSEGLRTDRVKVRAAASGALVLFATYLSWAGTPQHRRWHVLALVVVAGFTALAVWAARRGTGKLAIGLHAGTAAVLLLQTTAFVGNFNVNPYYYPHSVQAMRDSFASYQGATMQFADRGAVDRLGRGPDGAWQHVLFGTAYRAAGVNAVNTYTGMGFKEFSDAFCMSFIGESCVAGYRNLWAPRDDRGTTLAEMMRLDTVVVERGLLDEVEAPDGWRVRERDDAVTVLARQAPHAWPDGRLGSASEGVEVLSDTSPEETAEAVRFRVADDAEPAVLTFARLNWPGYTARVDGREVPLTTGPAGLLQVELPEGVDEGELTLEWTPPGFAAGLALGAAGLVGALVLALFGRRWKRQGGL</sequence>
<comment type="caution">
    <text evidence="3">The sequence shown here is derived from an EMBL/GenBank/DDBJ whole genome shotgun (WGS) entry which is preliminary data.</text>
</comment>
<evidence type="ECO:0008006" key="5">
    <source>
        <dbReference type="Google" id="ProtNLM"/>
    </source>
</evidence>
<feature type="transmembrane region" description="Helical" evidence="2">
    <location>
        <begin position="445"/>
        <end position="466"/>
    </location>
</feature>
<feature type="transmembrane region" description="Helical" evidence="2">
    <location>
        <begin position="200"/>
        <end position="228"/>
    </location>
</feature>
<feature type="region of interest" description="Disordered" evidence="1">
    <location>
        <begin position="1"/>
        <end position="21"/>
    </location>
</feature>
<feature type="transmembrane region" description="Helical" evidence="2">
    <location>
        <begin position="419"/>
        <end position="438"/>
    </location>
</feature>
<evidence type="ECO:0000313" key="4">
    <source>
        <dbReference type="Proteomes" id="UP001595833"/>
    </source>
</evidence>
<dbReference type="Proteomes" id="UP001595833">
    <property type="component" value="Unassembled WGS sequence"/>
</dbReference>
<feature type="transmembrane region" description="Helical" evidence="2">
    <location>
        <begin position="305"/>
        <end position="325"/>
    </location>
</feature>
<dbReference type="RefSeq" id="WP_344034311.1">
    <property type="nucleotide sequence ID" value="NZ_BAAAKE010000001.1"/>
</dbReference>
<keyword evidence="2" id="KW-0812">Transmembrane</keyword>
<feature type="transmembrane region" description="Helical" evidence="2">
    <location>
        <begin position="708"/>
        <end position="728"/>
    </location>
</feature>
<name>A0ABV9Y155_9PSEU</name>
<feature type="transmembrane region" description="Helical" evidence="2">
    <location>
        <begin position="171"/>
        <end position="188"/>
    </location>
</feature>
<reference evidence="4" key="1">
    <citation type="journal article" date="2019" name="Int. J. Syst. Evol. Microbiol.">
        <title>The Global Catalogue of Microorganisms (GCM) 10K type strain sequencing project: providing services to taxonomists for standard genome sequencing and annotation.</title>
        <authorList>
            <consortium name="The Broad Institute Genomics Platform"/>
            <consortium name="The Broad Institute Genome Sequencing Center for Infectious Disease"/>
            <person name="Wu L."/>
            <person name="Ma J."/>
        </authorList>
    </citation>
    <scope>NUCLEOTIDE SEQUENCE [LARGE SCALE GENOMIC DNA]</scope>
    <source>
        <strain evidence="4">KCTC 12848</strain>
    </source>
</reference>
<feature type="compositionally biased region" description="Basic and acidic residues" evidence="1">
    <location>
        <begin position="12"/>
        <end position="21"/>
    </location>
</feature>
<organism evidence="3 4">
    <name type="scientific">Saccharothrix xinjiangensis</name>
    <dbReference type="NCBI Taxonomy" id="204798"/>
    <lineage>
        <taxon>Bacteria</taxon>
        <taxon>Bacillati</taxon>
        <taxon>Actinomycetota</taxon>
        <taxon>Actinomycetes</taxon>
        <taxon>Pseudonocardiales</taxon>
        <taxon>Pseudonocardiaceae</taxon>
        <taxon>Saccharothrix</taxon>
    </lineage>
</organism>
<accession>A0ABV9Y155</accession>
<feature type="transmembrane region" description="Helical" evidence="2">
    <location>
        <begin position="146"/>
        <end position="165"/>
    </location>
</feature>
<feature type="transmembrane region" description="Helical" evidence="2">
    <location>
        <begin position="240"/>
        <end position="263"/>
    </location>
</feature>
<feature type="transmembrane region" description="Helical" evidence="2">
    <location>
        <begin position="27"/>
        <end position="46"/>
    </location>
</feature>
<feature type="transmembrane region" description="Helical" evidence="2">
    <location>
        <begin position="366"/>
        <end position="383"/>
    </location>
</feature>
<feature type="transmembrane region" description="Helical" evidence="2">
    <location>
        <begin position="117"/>
        <end position="139"/>
    </location>
</feature>
<feature type="transmembrane region" description="Helical" evidence="2">
    <location>
        <begin position="337"/>
        <end position="360"/>
    </location>
</feature>
<protein>
    <recommendedName>
        <fullName evidence="5">Membrane protein YfhO</fullName>
    </recommendedName>
</protein>
<keyword evidence="2" id="KW-1133">Transmembrane helix</keyword>
<keyword evidence="4" id="KW-1185">Reference proteome</keyword>
<evidence type="ECO:0000256" key="1">
    <source>
        <dbReference type="SAM" id="MobiDB-lite"/>
    </source>
</evidence>
<evidence type="ECO:0000313" key="3">
    <source>
        <dbReference type="EMBL" id="MFC5054386.1"/>
    </source>
</evidence>